<sequence length="94" mass="10710">MSFGDMCLNAIFRDEKNVIWAALMGLHDLRKESSIMFSRQHGGGSPMVWGAIYFKVQTSQASLRGLQKSKNYKEILVEYLLPFGEVLGGIYWTF</sequence>
<keyword evidence="2" id="KW-1185">Reference proteome</keyword>
<protein>
    <submittedName>
        <fullName evidence="1">Uncharacterized protein</fullName>
    </submittedName>
</protein>
<proteinExistence type="predicted"/>
<dbReference type="AlphaFoldDB" id="A0A4Y2B012"/>
<gene>
    <name evidence="1" type="ORF">AVEN_191127_1</name>
</gene>
<evidence type="ECO:0000313" key="2">
    <source>
        <dbReference type="Proteomes" id="UP000499080"/>
    </source>
</evidence>
<dbReference type="EMBL" id="BGPR01000038">
    <property type="protein sequence ID" value="GBL84675.1"/>
    <property type="molecule type" value="Genomic_DNA"/>
</dbReference>
<accession>A0A4Y2B012</accession>
<evidence type="ECO:0000313" key="1">
    <source>
        <dbReference type="EMBL" id="GBL84675.1"/>
    </source>
</evidence>
<name>A0A4Y2B012_ARAVE</name>
<reference evidence="1 2" key="1">
    <citation type="journal article" date="2019" name="Sci. Rep.">
        <title>Orb-weaving spider Araneus ventricosus genome elucidates the spidroin gene catalogue.</title>
        <authorList>
            <person name="Kono N."/>
            <person name="Nakamura H."/>
            <person name="Ohtoshi R."/>
            <person name="Moran D.A.P."/>
            <person name="Shinohara A."/>
            <person name="Yoshida Y."/>
            <person name="Fujiwara M."/>
            <person name="Mori M."/>
            <person name="Tomita M."/>
            <person name="Arakawa K."/>
        </authorList>
    </citation>
    <scope>NUCLEOTIDE SEQUENCE [LARGE SCALE GENOMIC DNA]</scope>
</reference>
<organism evidence="1 2">
    <name type="scientific">Araneus ventricosus</name>
    <name type="common">Orbweaver spider</name>
    <name type="synonym">Epeira ventricosa</name>
    <dbReference type="NCBI Taxonomy" id="182803"/>
    <lineage>
        <taxon>Eukaryota</taxon>
        <taxon>Metazoa</taxon>
        <taxon>Ecdysozoa</taxon>
        <taxon>Arthropoda</taxon>
        <taxon>Chelicerata</taxon>
        <taxon>Arachnida</taxon>
        <taxon>Araneae</taxon>
        <taxon>Araneomorphae</taxon>
        <taxon>Entelegynae</taxon>
        <taxon>Araneoidea</taxon>
        <taxon>Araneidae</taxon>
        <taxon>Araneus</taxon>
    </lineage>
</organism>
<dbReference type="Proteomes" id="UP000499080">
    <property type="component" value="Unassembled WGS sequence"/>
</dbReference>
<comment type="caution">
    <text evidence="1">The sequence shown here is derived from an EMBL/GenBank/DDBJ whole genome shotgun (WGS) entry which is preliminary data.</text>
</comment>